<dbReference type="SUPFAM" id="SSF51658">
    <property type="entry name" value="Xylose isomerase-like"/>
    <property type="match status" value="1"/>
</dbReference>
<proteinExistence type="predicted"/>
<organism evidence="3 4">
    <name type="scientific">Candidatus Desantisbacteria bacterium CG_4_10_14_0_8_um_filter_48_22</name>
    <dbReference type="NCBI Taxonomy" id="1974543"/>
    <lineage>
        <taxon>Bacteria</taxon>
        <taxon>Candidatus Desantisiibacteriota</taxon>
    </lineage>
</organism>
<feature type="domain" description="Xylose isomerase-like TIM barrel" evidence="2">
    <location>
        <begin position="37"/>
        <end position="270"/>
    </location>
</feature>
<gene>
    <name evidence="3" type="ORF">COY52_05715</name>
</gene>
<keyword evidence="1" id="KW-0413">Isomerase</keyword>
<dbReference type="PANTHER" id="PTHR43489:SF7">
    <property type="entry name" value="3-DEHYDRO-D-GULOSIDE 4-EPIMERASE-RELATED"/>
    <property type="match status" value="1"/>
</dbReference>
<dbReference type="Pfam" id="PF01261">
    <property type="entry name" value="AP_endonuc_2"/>
    <property type="match status" value="1"/>
</dbReference>
<evidence type="ECO:0000256" key="1">
    <source>
        <dbReference type="ARBA" id="ARBA00023235"/>
    </source>
</evidence>
<reference evidence="4" key="1">
    <citation type="submission" date="2017-09" db="EMBL/GenBank/DDBJ databases">
        <title>Depth-based differentiation of microbial function through sediment-hosted aquifers and enrichment of novel symbionts in the deep terrestrial subsurface.</title>
        <authorList>
            <person name="Probst A.J."/>
            <person name="Ladd B."/>
            <person name="Jarett J.K."/>
            <person name="Geller-Mcgrath D.E."/>
            <person name="Sieber C.M.K."/>
            <person name="Emerson J.B."/>
            <person name="Anantharaman K."/>
            <person name="Thomas B.C."/>
            <person name="Malmstrom R."/>
            <person name="Stieglmeier M."/>
            <person name="Klingl A."/>
            <person name="Woyke T."/>
            <person name="Ryan C.M."/>
            <person name="Banfield J.F."/>
        </authorList>
    </citation>
    <scope>NUCLEOTIDE SEQUENCE [LARGE SCALE GENOMIC DNA]</scope>
</reference>
<evidence type="ECO:0000313" key="3">
    <source>
        <dbReference type="EMBL" id="PIZ16923.1"/>
    </source>
</evidence>
<dbReference type="InterPro" id="IPR050417">
    <property type="entry name" value="Sugar_Epim/Isomerase"/>
</dbReference>
<comment type="caution">
    <text evidence="3">The sequence shown here is derived from an EMBL/GenBank/DDBJ whole genome shotgun (WGS) entry which is preliminary data.</text>
</comment>
<protein>
    <recommendedName>
        <fullName evidence="2">Xylose isomerase-like TIM barrel domain-containing protein</fullName>
    </recommendedName>
</protein>
<evidence type="ECO:0000313" key="4">
    <source>
        <dbReference type="Proteomes" id="UP000229307"/>
    </source>
</evidence>
<name>A0A2M7SCB0_9BACT</name>
<dbReference type="Gene3D" id="3.20.20.150">
    <property type="entry name" value="Divalent-metal-dependent TIM barrel enzymes"/>
    <property type="match status" value="1"/>
</dbReference>
<sequence length="300" mass="33279">MTFDLRRIKMERSAMEIGFYVNNWIFGDAELEEVAGRVAKLGYDGIELVGEPGIYPVKEVSGLMKDSGLKVCSICGMFPGSGKDDLRALCHYDAKERQKGIDYIKACVDLANGVDAKSVLVVPGLVGQPAYFRSKEEDWKFAVGSLAKAAEYAKTNKMVLTIEPINRYEVGLVNSIEDALKMAKEINSPFMKIMGDTFHMQIEEGDGIPNAIRRAGGEMLKHMHAADNTREAPGMGTMNWREILRALRDIDYKGAVSLEPLPKGASPYDARDGKIPKKSLDEGLKYGLEHLRREQTRVKG</sequence>
<dbReference type="GO" id="GO:0016853">
    <property type="term" value="F:isomerase activity"/>
    <property type="evidence" value="ECO:0007669"/>
    <property type="project" value="UniProtKB-KW"/>
</dbReference>
<evidence type="ECO:0000259" key="2">
    <source>
        <dbReference type="Pfam" id="PF01261"/>
    </source>
</evidence>
<accession>A0A2M7SCB0</accession>
<dbReference type="AlphaFoldDB" id="A0A2M7SCB0"/>
<dbReference type="PANTHER" id="PTHR43489">
    <property type="entry name" value="ISOMERASE"/>
    <property type="match status" value="1"/>
</dbReference>
<dbReference type="EMBL" id="PFMR01000152">
    <property type="protein sequence ID" value="PIZ16923.1"/>
    <property type="molecule type" value="Genomic_DNA"/>
</dbReference>
<dbReference type="InterPro" id="IPR013022">
    <property type="entry name" value="Xyl_isomerase-like_TIM-brl"/>
</dbReference>
<dbReference type="Proteomes" id="UP000229307">
    <property type="component" value="Unassembled WGS sequence"/>
</dbReference>
<dbReference type="InterPro" id="IPR036237">
    <property type="entry name" value="Xyl_isomerase-like_sf"/>
</dbReference>